<name>R7S7Q3_TRAVS</name>
<dbReference type="KEGG" id="tvs:TRAVEDRAFT_61434"/>
<proteinExistence type="predicted"/>
<dbReference type="GeneID" id="19418321"/>
<evidence type="ECO:0000313" key="2">
    <source>
        <dbReference type="Proteomes" id="UP000054317"/>
    </source>
</evidence>
<accession>R7S7Q3</accession>
<keyword evidence="2" id="KW-1185">Reference proteome</keyword>
<dbReference type="AlphaFoldDB" id="R7S7Q3"/>
<reference evidence="2" key="1">
    <citation type="journal article" date="2012" name="Science">
        <title>The Paleozoic origin of enzymatic lignin decomposition reconstructed from 31 fungal genomes.</title>
        <authorList>
            <person name="Floudas D."/>
            <person name="Binder M."/>
            <person name="Riley R."/>
            <person name="Barry K."/>
            <person name="Blanchette R.A."/>
            <person name="Henrissat B."/>
            <person name="Martinez A.T."/>
            <person name="Otillar R."/>
            <person name="Spatafora J.W."/>
            <person name="Yadav J.S."/>
            <person name="Aerts A."/>
            <person name="Benoit I."/>
            <person name="Boyd A."/>
            <person name="Carlson A."/>
            <person name="Copeland A."/>
            <person name="Coutinho P.M."/>
            <person name="de Vries R.P."/>
            <person name="Ferreira P."/>
            <person name="Findley K."/>
            <person name="Foster B."/>
            <person name="Gaskell J."/>
            <person name="Glotzer D."/>
            <person name="Gorecki P."/>
            <person name="Heitman J."/>
            <person name="Hesse C."/>
            <person name="Hori C."/>
            <person name="Igarashi K."/>
            <person name="Jurgens J.A."/>
            <person name="Kallen N."/>
            <person name="Kersten P."/>
            <person name="Kohler A."/>
            <person name="Kuees U."/>
            <person name="Kumar T.K.A."/>
            <person name="Kuo A."/>
            <person name="LaButti K."/>
            <person name="Larrondo L.F."/>
            <person name="Lindquist E."/>
            <person name="Ling A."/>
            <person name="Lombard V."/>
            <person name="Lucas S."/>
            <person name="Lundell T."/>
            <person name="Martin R."/>
            <person name="McLaughlin D.J."/>
            <person name="Morgenstern I."/>
            <person name="Morin E."/>
            <person name="Murat C."/>
            <person name="Nagy L.G."/>
            <person name="Nolan M."/>
            <person name="Ohm R.A."/>
            <person name="Patyshakuliyeva A."/>
            <person name="Rokas A."/>
            <person name="Ruiz-Duenas F.J."/>
            <person name="Sabat G."/>
            <person name="Salamov A."/>
            <person name="Samejima M."/>
            <person name="Schmutz J."/>
            <person name="Slot J.C."/>
            <person name="St John F."/>
            <person name="Stenlid J."/>
            <person name="Sun H."/>
            <person name="Sun S."/>
            <person name="Syed K."/>
            <person name="Tsang A."/>
            <person name="Wiebenga A."/>
            <person name="Young D."/>
            <person name="Pisabarro A."/>
            <person name="Eastwood D.C."/>
            <person name="Martin F."/>
            <person name="Cullen D."/>
            <person name="Grigoriev I.V."/>
            <person name="Hibbett D.S."/>
        </authorList>
    </citation>
    <scope>NUCLEOTIDE SEQUENCE [LARGE SCALE GENOMIC DNA]</scope>
    <source>
        <strain evidence="2">FP-101664</strain>
    </source>
</reference>
<sequence length="63" mass="6855">MGGWIARTVWPAGSTFYSSRPPVEEGRRPWQADRASCIIGIEITQCAKPPIESWVSTGSVSCS</sequence>
<dbReference type="EMBL" id="JH711798">
    <property type="protein sequence ID" value="EIW51700.1"/>
    <property type="molecule type" value="Genomic_DNA"/>
</dbReference>
<organism evidence="1 2">
    <name type="scientific">Trametes versicolor (strain FP-101664)</name>
    <name type="common">White-rot fungus</name>
    <name type="synonym">Coriolus versicolor</name>
    <dbReference type="NCBI Taxonomy" id="717944"/>
    <lineage>
        <taxon>Eukaryota</taxon>
        <taxon>Fungi</taxon>
        <taxon>Dikarya</taxon>
        <taxon>Basidiomycota</taxon>
        <taxon>Agaricomycotina</taxon>
        <taxon>Agaricomycetes</taxon>
        <taxon>Polyporales</taxon>
        <taxon>Polyporaceae</taxon>
        <taxon>Trametes</taxon>
    </lineage>
</organism>
<dbReference type="RefSeq" id="XP_008045262.1">
    <property type="nucleotide sequence ID" value="XM_008047071.1"/>
</dbReference>
<protein>
    <submittedName>
        <fullName evidence="1">Uncharacterized protein</fullName>
    </submittedName>
</protein>
<gene>
    <name evidence="1" type="ORF">TRAVEDRAFT_61434</name>
</gene>
<evidence type="ECO:0000313" key="1">
    <source>
        <dbReference type="EMBL" id="EIW51700.1"/>
    </source>
</evidence>
<dbReference type="Proteomes" id="UP000054317">
    <property type="component" value="Unassembled WGS sequence"/>
</dbReference>